<protein>
    <submittedName>
        <fullName evidence="2">Uncharacterized protein</fullName>
    </submittedName>
</protein>
<organism evidence="2">
    <name type="scientific">bioreactor metagenome</name>
    <dbReference type="NCBI Taxonomy" id="1076179"/>
    <lineage>
        <taxon>unclassified sequences</taxon>
        <taxon>metagenomes</taxon>
        <taxon>ecological metagenomes</taxon>
    </lineage>
</organism>
<reference evidence="2" key="1">
    <citation type="submission" date="2019-08" db="EMBL/GenBank/DDBJ databases">
        <authorList>
            <person name="Kucharzyk K."/>
            <person name="Murdoch R.W."/>
            <person name="Higgins S."/>
            <person name="Loffler F."/>
        </authorList>
    </citation>
    <scope>NUCLEOTIDE SEQUENCE</scope>
</reference>
<accession>A0A645G9B8</accession>
<evidence type="ECO:0000256" key="1">
    <source>
        <dbReference type="SAM" id="MobiDB-lite"/>
    </source>
</evidence>
<proteinExistence type="predicted"/>
<dbReference type="AlphaFoldDB" id="A0A645G9B8"/>
<name>A0A645G9B8_9ZZZZ</name>
<gene>
    <name evidence="2" type="ORF">SDC9_169955</name>
</gene>
<comment type="caution">
    <text evidence="2">The sequence shown here is derived from an EMBL/GenBank/DDBJ whole genome shotgun (WGS) entry which is preliminary data.</text>
</comment>
<feature type="compositionally biased region" description="Basic residues" evidence="1">
    <location>
        <begin position="15"/>
        <end position="31"/>
    </location>
</feature>
<evidence type="ECO:0000313" key="2">
    <source>
        <dbReference type="EMBL" id="MPN22572.1"/>
    </source>
</evidence>
<feature type="region of interest" description="Disordered" evidence="1">
    <location>
        <begin position="15"/>
        <end position="34"/>
    </location>
</feature>
<sequence>MGRWNPYFAGVARRDHCRQHHRPQRRRRHRRGELPRWRAVEPASAQRFDHHYRERDLQYAGPRHLRLGRQPVDYRQPHFQHREIRNHLHPRRMDFGTDADREQHHQQCRNGGEIRLRLLRFARLPFRHSRSDQQQSADCGQHHLPCEQRRRGNPALGGGGRCGARQQVERLFAGNLHRQPQALYHA</sequence>
<dbReference type="EMBL" id="VSSQ01070843">
    <property type="protein sequence ID" value="MPN22572.1"/>
    <property type="molecule type" value="Genomic_DNA"/>
</dbReference>